<name>A0A318TTD5_9RHOB</name>
<dbReference type="EMBL" id="QJTK01000014">
    <property type="protein sequence ID" value="PYF08111.1"/>
    <property type="molecule type" value="Genomic_DNA"/>
</dbReference>
<accession>A0A318TTD5</accession>
<comment type="caution">
    <text evidence="6">The sequence shown here is derived from an EMBL/GenBank/DDBJ whole genome shotgun (WGS) entry which is preliminary data.</text>
</comment>
<dbReference type="InterPro" id="IPR004843">
    <property type="entry name" value="Calcineurin-like_PHP"/>
</dbReference>
<dbReference type="AlphaFoldDB" id="A0A318TTD5"/>
<proteinExistence type="inferred from homology"/>
<organism evidence="6 7">
    <name type="scientific">Rhodobacter viridis</name>
    <dbReference type="NCBI Taxonomy" id="1054202"/>
    <lineage>
        <taxon>Bacteria</taxon>
        <taxon>Pseudomonadati</taxon>
        <taxon>Pseudomonadota</taxon>
        <taxon>Alphaproteobacteria</taxon>
        <taxon>Rhodobacterales</taxon>
        <taxon>Rhodobacter group</taxon>
        <taxon>Rhodobacter</taxon>
    </lineage>
</organism>
<evidence type="ECO:0000256" key="2">
    <source>
        <dbReference type="ARBA" id="ARBA00022801"/>
    </source>
</evidence>
<protein>
    <submittedName>
        <fullName evidence="6">3',5'-cyclic AMP phosphodiesterase CpdA</fullName>
    </submittedName>
</protein>
<keyword evidence="3" id="KW-0408">Iron</keyword>
<dbReference type="GO" id="GO:0046872">
    <property type="term" value="F:metal ion binding"/>
    <property type="evidence" value="ECO:0007669"/>
    <property type="project" value="UniProtKB-KW"/>
</dbReference>
<reference evidence="6 7" key="1">
    <citation type="submission" date="2018-06" db="EMBL/GenBank/DDBJ databases">
        <title>Genomic Encyclopedia of Type Strains, Phase III (KMG-III): the genomes of soil and plant-associated and newly described type strains.</title>
        <authorList>
            <person name="Whitman W."/>
        </authorList>
    </citation>
    <scope>NUCLEOTIDE SEQUENCE [LARGE SCALE GENOMIC DNA]</scope>
    <source>
        <strain evidence="6 7">JA737</strain>
    </source>
</reference>
<evidence type="ECO:0000259" key="5">
    <source>
        <dbReference type="Pfam" id="PF00149"/>
    </source>
</evidence>
<gene>
    <name evidence="6" type="ORF">C8J30_11448</name>
</gene>
<dbReference type="InterPro" id="IPR050884">
    <property type="entry name" value="CNP_phosphodiesterase-III"/>
</dbReference>
<dbReference type="GO" id="GO:0016787">
    <property type="term" value="F:hydrolase activity"/>
    <property type="evidence" value="ECO:0007669"/>
    <property type="project" value="UniProtKB-KW"/>
</dbReference>
<dbReference type="SUPFAM" id="SSF56300">
    <property type="entry name" value="Metallo-dependent phosphatases"/>
    <property type="match status" value="1"/>
</dbReference>
<evidence type="ECO:0000313" key="6">
    <source>
        <dbReference type="EMBL" id="PYF08111.1"/>
    </source>
</evidence>
<evidence type="ECO:0000313" key="7">
    <source>
        <dbReference type="Proteomes" id="UP000247727"/>
    </source>
</evidence>
<dbReference type="Gene3D" id="3.60.21.10">
    <property type="match status" value="1"/>
</dbReference>
<dbReference type="PANTHER" id="PTHR42988:SF2">
    <property type="entry name" value="CYCLIC NUCLEOTIDE PHOSPHODIESTERASE CBUA0032-RELATED"/>
    <property type="match status" value="1"/>
</dbReference>
<keyword evidence="7" id="KW-1185">Reference proteome</keyword>
<evidence type="ECO:0000256" key="4">
    <source>
        <dbReference type="ARBA" id="ARBA00025742"/>
    </source>
</evidence>
<evidence type="ECO:0000256" key="1">
    <source>
        <dbReference type="ARBA" id="ARBA00022723"/>
    </source>
</evidence>
<evidence type="ECO:0000256" key="3">
    <source>
        <dbReference type="ARBA" id="ARBA00023004"/>
    </source>
</evidence>
<keyword evidence="2" id="KW-0378">Hydrolase</keyword>
<feature type="domain" description="Calcineurin-like phosphoesterase" evidence="5">
    <location>
        <begin position="2"/>
        <end position="189"/>
    </location>
</feature>
<dbReference type="Pfam" id="PF00149">
    <property type="entry name" value="Metallophos"/>
    <property type="match status" value="1"/>
</dbReference>
<sequence>MIRLLHLSDLHFGRTHPELIAPLVAAVQRLAPDLVLLSGDITQRAREAQFRQAQAFLDRIERPWLAVPGNHDIPLDRPVLRFLRPFGGYRAAICDDLYPVRELPGVTVLGFNTATPRHWQAGRIRRGGFATLLARVRKAVQAGRQVVVVAHHPFTQPDDSDKTLLAGAADALEAMAEAGVGMLCTGHLHLWRTQPFVTREGAARVLQLQVGTGLSTRERGEPNDFGVIDLAPDRAEITRFTPAGVVGFARAGRVVFARADGLWRRTDEIRPAARPMTCRAG</sequence>
<dbReference type="PANTHER" id="PTHR42988">
    <property type="entry name" value="PHOSPHOHYDROLASE"/>
    <property type="match status" value="1"/>
</dbReference>
<dbReference type="Proteomes" id="UP000247727">
    <property type="component" value="Unassembled WGS sequence"/>
</dbReference>
<keyword evidence="1" id="KW-0479">Metal-binding</keyword>
<comment type="similarity">
    <text evidence="4">Belongs to the cyclic nucleotide phosphodiesterase class-III family.</text>
</comment>
<dbReference type="InterPro" id="IPR029052">
    <property type="entry name" value="Metallo-depent_PP-like"/>
</dbReference>
<dbReference type="RefSeq" id="WP_181420905.1">
    <property type="nucleotide sequence ID" value="NZ_QJTK01000014.1"/>
</dbReference>